<comment type="caution">
    <text evidence="2">The sequence shown here is derived from an EMBL/GenBank/DDBJ whole genome shotgun (WGS) entry which is preliminary data.</text>
</comment>
<evidence type="ECO:0000256" key="1">
    <source>
        <dbReference type="SAM" id="MobiDB-lite"/>
    </source>
</evidence>
<gene>
    <name evidence="2" type="ORF">PZA18_08830</name>
</gene>
<organism evidence="2 3">
    <name type="scientific">Parachitinimonas caeni</name>
    <dbReference type="NCBI Taxonomy" id="3031301"/>
    <lineage>
        <taxon>Bacteria</taxon>
        <taxon>Pseudomonadati</taxon>
        <taxon>Pseudomonadota</taxon>
        <taxon>Betaproteobacteria</taxon>
        <taxon>Neisseriales</taxon>
        <taxon>Chitinibacteraceae</taxon>
        <taxon>Parachitinimonas</taxon>
    </lineage>
</organism>
<keyword evidence="3" id="KW-1185">Reference proteome</keyword>
<feature type="region of interest" description="Disordered" evidence="1">
    <location>
        <begin position="226"/>
        <end position="247"/>
    </location>
</feature>
<proteinExistence type="predicted"/>
<evidence type="ECO:0000313" key="3">
    <source>
        <dbReference type="Proteomes" id="UP001172778"/>
    </source>
</evidence>
<accession>A0ABT7DYD6</accession>
<name>A0ABT7DYD6_9NEIS</name>
<dbReference type="RefSeq" id="WP_284100460.1">
    <property type="nucleotide sequence ID" value="NZ_JARRAF010000008.1"/>
</dbReference>
<dbReference type="Proteomes" id="UP001172778">
    <property type="component" value="Unassembled WGS sequence"/>
</dbReference>
<protein>
    <submittedName>
        <fullName evidence="2">Phage tail tube protein</fullName>
    </submittedName>
</protein>
<sequence length="385" mass="41281">MSFASSSRVTLGLVEETIPGQTPNSGHHAALRFTGESLEANRGKTQSEEIRDDRQISGMTTTSVDPRGGINIEWSYREYDALLRGLFGSNWVETTASITATFSANGLTAGGGTPFAGLVAGQWIKISGASQAENNGWFQILDKSSGAALSFADNSFKPEAATAGVSVQSSRLVNGVTPRFFSIERQHGDTGHCTVYRGCYPNKLSLQCDSQSKITGSFDFIGLSEASQSGSQLPGNRQPSQTHPLTNGVRSLRDLREAGQPLACQIKSFSLSLDNAAQTATACGTLGNVDIAPGTLAVLFSFEAYFNEGAARLKRKHDFDEETGFAFRLEDVNGNGYAFQLPNGQISKFSLTAGKINEFCMAKIEFTAYMDPRSGKTVLLDRCGI</sequence>
<evidence type="ECO:0000313" key="2">
    <source>
        <dbReference type="EMBL" id="MDK2124150.1"/>
    </source>
</evidence>
<dbReference type="EMBL" id="JARRAF010000008">
    <property type="protein sequence ID" value="MDK2124150.1"/>
    <property type="molecule type" value="Genomic_DNA"/>
</dbReference>
<dbReference type="Pfam" id="PF18906">
    <property type="entry name" value="Phage_tube_2"/>
    <property type="match status" value="1"/>
</dbReference>
<reference evidence="2" key="1">
    <citation type="submission" date="2023-03" db="EMBL/GenBank/DDBJ databases">
        <title>Chitinimonas shenzhenensis gen. nov., sp. nov., a novel member of family Burkholderiaceae isolated from activated sludge collected in Shen Zhen, China.</title>
        <authorList>
            <person name="Wang X."/>
        </authorList>
    </citation>
    <scope>NUCLEOTIDE SEQUENCE</scope>
    <source>
        <strain evidence="2">DQS-5</strain>
    </source>
</reference>
<dbReference type="InterPro" id="IPR044000">
    <property type="entry name" value="Phage_tube_2"/>
</dbReference>